<sequence>MSASIAEREPALAVPDLPAMARLARFVVRGEVAGPVLAKAVPIVLDTLAVTLAGGAEPGHARLAASLEPHPGGVPSFWSGARYRADDAALLIGMASHILDYDDVSMQAVCHPSAPILSALLAAADREATSGRDLLDAFVVGTEVLIRTGQAMGFRHYALGFHATATLGTLGATAAVARLRRLDEATTAHALAIAASYASGLRVNFGSLVKSLHVGMAAANGVRAVRLAEAGLEGAAEALDGEGYLNAFSGGETRHWPASLELGRPFALAEPGFEQKRYPCCYLLHKMIEAALGLRRETGLDLDSVAAMRVDVPQGGTKPLIHPYPKSGLNALFSAPYAIAASLADGRIDLASFTDEAVMRPALQARLRDVTVVEADAASRHGSDVGLAPVTVTLTPVSGASVSRTVVLLPGSDKDPITPDQLRAKWADCLKRAAPRADQAGIDALFDEGRGLPAAARIGDWLGAVIRTVEEGRA</sequence>
<feature type="domain" description="MmgE/PrpD C-terminal" evidence="3">
    <location>
        <begin position="278"/>
        <end position="440"/>
    </location>
</feature>
<dbReference type="InterPro" id="IPR036148">
    <property type="entry name" value="MmgE/PrpD_sf"/>
</dbReference>
<dbReference type="Gene3D" id="1.10.4100.10">
    <property type="entry name" value="2-methylcitrate dehydratase PrpD"/>
    <property type="match status" value="1"/>
</dbReference>
<evidence type="ECO:0000256" key="1">
    <source>
        <dbReference type="ARBA" id="ARBA00006174"/>
    </source>
</evidence>
<dbReference type="Pfam" id="PF19305">
    <property type="entry name" value="MmgE_PrpD_C"/>
    <property type="match status" value="1"/>
</dbReference>
<dbReference type="EMBL" id="SNZR01000015">
    <property type="protein sequence ID" value="TDR88070.1"/>
    <property type="molecule type" value="Genomic_DNA"/>
</dbReference>
<evidence type="ECO:0000313" key="5">
    <source>
        <dbReference type="Proteomes" id="UP000295122"/>
    </source>
</evidence>
<dbReference type="InterPro" id="IPR042183">
    <property type="entry name" value="MmgE/PrpD_sf_1"/>
</dbReference>
<comment type="caution">
    <text evidence="4">The sequence shown here is derived from an EMBL/GenBank/DDBJ whole genome shotgun (WGS) entry which is preliminary data.</text>
</comment>
<protein>
    <submittedName>
        <fullName evidence="4">2-methylcitrate dehydratase PrpD</fullName>
    </submittedName>
</protein>
<dbReference type="Gene3D" id="3.30.1330.120">
    <property type="entry name" value="2-methylcitrate dehydratase PrpD"/>
    <property type="match status" value="1"/>
</dbReference>
<reference evidence="4 5" key="1">
    <citation type="submission" date="2019-03" db="EMBL/GenBank/DDBJ databases">
        <title>Genomic Encyclopedia of Type Strains, Phase IV (KMG-IV): sequencing the most valuable type-strain genomes for metagenomic binning, comparative biology and taxonomic classification.</title>
        <authorList>
            <person name="Goeker M."/>
        </authorList>
    </citation>
    <scope>NUCLEOTIDE SEQUENCE [LARGE SCALE GENOMIC DNA]</scope>
    <source>
        <strain evidence="4 5">DSM 25903</strain>
    </source>
</reference>
<name>A0A4R7BQX7_9HYPH</name>
<dbReference type="Pfam" id="PF03972">
    <property type="entry name" value="MmgE_PrpD_N"/>
    <property type="match status" value="1"/>
</dbReference>
<evidence type="ECO:0000313" key="4">
    <source>
        <dbReference type="EMBL" id="TDR88070.1"/>
    </source>
</evidence>
<comment type="similarity">
    <text evidence="1">Belongs to the PrpD family.</text>
</comment>
<dbReference type="PANTHER" id="PTHR16943:SF8">
    <property type="entry name" value="2-METHYLCITRATE DEHYDRATASE"/>
    <property type="match status" value="1"/>
</dbReference>
<dbReference type="PANTHER" id="PTHR16943">
    <property type="entry name" value="2-METHYLCITRATE DEHYDRATASE-RELATED"/>
    <property type="match status" value="1"/>
</dbReference>
<feature type="domain" description="MmgE/PrpD N-terminal" evidence="2">
    <location>
        <begin position="22"/>
        <end position="253"/>
    </location>
</feature>
<gene>
    <name evidence="4" type="ORF">EV668_3935</name>
</gene>
<dbReference type="InterPro" id="IPR042188">
    <property type="entry name" value="MmgE/PrpD_sf_2"/>
</dbReference>
<dbReference type="InterPro" id="IPR045337">
    <property type="entry name" value="MmgE_PrpD_C"/>
</dbReference>
<dbReference type="AlphaFoldDB" id="A0A4R7BQX7"/>
<dbReference type="Proteomes" id="UP000295122">
    <property type="component" value="Unassembled WGS sequence"/>
</dbReference>
<dbReference type="InterPro" id="IPR045336">
    <property type="entry name" value="MmgE_PrpD_N"/>
</dbReference>
<dbReference type="RefSeq" id="WP_245513322.1">
    <property type="nucleotide sequence ID" value="NZ_SNZR01000015.1"/>
</dbReference>
<keyword evidence="5" id="KW-1185">Reference proteome</keyword>
<organism evidence="4 5">
    <name type="scientific">Enterovirga rhinocerotis</name>
    <dbReference type="NCBI Taxonomy" id="1339210"/>
    <lineage>
        <taxon>Bacteria</taxon>
        <taxon>Pseudomonadati</taxon>
        <taxon>Pseudomonadota</taxon>
        <taxon>Alphaproteobacteria</taxon>
        <taxon>Hyphomicrobiales</taxon>
        <taxon>Methylobacteriaceae</taxon>
        <taxon>Enterovirga</taxon>
    </lineage>
</organism>
<evidence type="ECO:0000259" key="2">
    <source>
        <dbReference type="Pfam" id="PF03972"/>
    </source>
</evidence>
<dbReference type="InterPro" id="IPR005656">
    <property type="entry name" value="MmgE_PrpD"/>
</dbReference>
<accession>A0A4R7BQX7</accession>
<dbReference type="SUPFAM" id="SSF103378">
    <property type="entry name" value="2-methylcitrate dehydratase PrpD"/>
    <property type="match status" value="1"/>
</dbReference>
<proteinExistence type="inferred from homology"/>
<dbReference type="GO" id="GO:0016829">
    <property type="term" value="F:lyase activity"/>
    <property type="evidence" value="ECO:0007669"/>
    <property type="project" value="InterPro"/>
</dbReference>
<evidence type="ECO:0000259" key="3">
    <source>
        <dbReference type="Pfam" id="PF19305"/>
    </source>
</evidence>